<dbReference type="InterPro" id="IPR036937">
    <property type="entry name" value="Adhesion_dom_fimbrial_sf"/>
</dbReference>
<dbReference type="PANTHER" id="PTHR33420">
    <property type="entry name" value="FIMBRIAL SUBUNIT ELFA-RELATED"/>
    <property type="match status" value="1"/>
</dbReference>
<name>A0A2N5EQ99_9GAMM</name>
<feature type="chain" id="PRO_5014619951" evidence="1">
    <location>
        <begin position="24"/>
        <end position="186"/>
    </location>
</feature>
<dbReference type="GO" id="GO:0043709">
    <property type="term" value="P:cell adhesion involved in single-species biofilm formation"/>
    <property type="evidence" value="ECO:0007669"/>
    <property type="project" value="TreeGrafter"/>
</dbReference>
<reference evidence="2 3" key="1">
    <citation type="submission" date="2017-12" db="EMBL/GenBank/DDBJ databases">
        <title>Characterization of six clinical isolates of Enterochimera gen. nov., a novel genus of the Yersiniaciae family and the three species Enterochimera arupensis sp. nov., Enterochimera coloradensis sp. nov, and Enterochimera californica sp. nov.</title>
        <authorList>
            <person name="Rossi A."/>
            <person name="Fisher M."/>
        </authorList>
    </citation>
    <scope>NUCLEOTIDE SEQUENCE [LARGE SCALE GENOMIC DNA]</scope>
    <source>
        <strain evidence="2 3">2016Iso1</strain>
    </source>
</reference>
<dbReference type="RefSeq" id="WP_072926259.1">
    <property type="nucleotide sequence ID" value="NZ_PJZG01000003.1"/>
</dbReference>
<dbReference type="PANTHER" id="PTHR33420:SF12">
    <property type="entry name" value="FIMBRIN-LIKE PROTEIN FIMI-RELATED"/>
    <property type="match status" value="1"/>
</dbReference>
<evidence type="ECO:0000313" key="2">
    <source>
        <dbReference type="EMBL" id="PLR51770.1"/>
    </source>
</evidence>
<dbReference type="Proteomes" id="UP000234626">
    <property type="component" value="Unassembled WGS sequence"/>
</dbReference>
<feature type="signal peptide" evidence="1">
    <location>
        <begin position="1"/>
        <end position="23"/>
    </location>
</feature>
<evidence type="ECO:0000256" key="1">
    <source>
        <dbReference type="SAM" id="SignalP"/>
    </source>
</evidence>
<evidence type="ECO:0000313" key="3">
    <source>
        <dbReference type="Proteomes" id="UP000234626"/>
    </source>
</evidence>
<dbReference type="EMBL" id="PJZK01000004">
    <property type="protein sequence ID" value="PLR51770.1"/>
    <property type="molecule type" value="Genomic_DNA"/>
</dbReference>
<dbReference type="InterPro" id="IPR050263">
    <property type="entry name" value="Bact_Fimbrial_Adh_Pro"/>
</dbReference>
<dbReference type="Gene3D" id="2.60.40.1090">
    <property type="entry name" value="Fimbrial-type adhesion domain"/>
    <property type="match status" value="1"/>
</dbReference>
<dbReference type="GO" id="GO:0009289">
    <property type="term" value="C:pilus"/>
    <property type="evidence" value="ECO:0007669"/>
    <property type="project" value="InterPro"/>
</dbReference>
<dbReference type="InterPro" id="IPR008966">
    <property type="entry name" value="Adhesion_dom_sf"/>
</dbReference>
<dbReference type="AlphaFoldDB" id="A0A2N5EQ99"/>
<keyword evidence="3" id="KW-1185">Reference proteome</keyword>
<sequence>MKNISMTVSAGIFCLGIAAPALAGTDSVTMTFESVIEAGTCAAQIQNGAGTVINELNFGNVYKSDLVNKSRVEPFKLVFSNCSGVVKANYSATKSAGSGCSGPSADGPSFTGTGTATAVAVELWKGEADNGTALVCSNPPPQNVSITSGGASVDMNARMVIAYQRSINNVTAGDTTIPLTFAVTYE</sequence>
<comment type="caution">
    <text evidence="2">The sequence shown here is derived from an EMBL/GenBank/DDBJ whole genome shotgun (WGS) entry which is preliminary data.</text>
</comment>
<dbReference type="OrthoDB" id="6504655at2"/>
<gene>
    <name evidence="2" type="ORF">CYR34_05755</name>
</gene>
<protein>
    <submittedName>
        <fullName evidence="2">Fimbrial protein</fullName>
    </submittedName>
</protein>
<keyword evidence="1" id="KW-0732">Signal</keyword>
<dbReference type="SUPFAM" id="SSF49401">
    <property type="entry name" value="Bacterial adhesins"/>
    <property type="match status" value="1"/>
</dbReference>
<proteinExistence type="predicted"/>
<accession>A0A2N5EQ99</accession>
<organism evidence="2 3">
    <name type="scientific">Chimaeribacter arupi</name>
    <dbReference type="NCBI Taxonomy" id="2060066"/>
    <lineage>
        <taxon>Bacteria</taxon>
        <taxon>Pseudomonadati</taxon>
        <taxon>Pseudomonadota</taxon>
        <taxon>Gammaproteobacteria</taxon>
        <taxon>Enterobacterales</taxon>
        <taxon>Yersiniaceae</taxon>
        <taxon>Chimaeribacter</taxon>
    </lineage>
</organism>